<feature type="compositionally biased region" description="Basic residues" evidence="1">
    <location>
        <begin position="68"/>
        <end position="83"/>
    </location>
</feature>
<feature type="compositionally biased region" description="Polar residues" evidence="1">
    <location>
        <begin position="112"/>
        <end position="121"/>
    </location>
</feature>
<accession>A0A1B6KAX7</accession>
<proteinExistence type="predicted"/>
<evidence type="ECO:0000256" key="1">
    <source>
        <dbReference type="SAM" id="MobiDB-lite"/>
    </source>
</evidence>
<sequence>MKKTTTKGDIKKLKALLKKKKTHFLLHTRLTTSSYAILHKDTHVTPEHPLSSHSSWSGSSGRWEGSRNHRKGERNPHRNRRNRTVVVPALARGPVPPWGNTGPAQEVPVADSSRSTAMSHQ</sequence>
<protein>
    <submittedName>
        <fullName evidence="2">Uncharacterized protein</fullName>
    </submittedName>
</protein>
<dbReference type="EMBL" id="GEBQ01031633">
    <property type="protein sequence ID" value="JAT08344.1"/>
    <property type="molecule type" value="Transcribed_RNA"/>
</dbReference>
<dbReference type="AlphaFoldDB" id="A0A1B6KAX7"/>
<reference evidence="2" key="1">
    <citation type="submission" date="2015-11" db="EMBL/GenBank/DDBJ databases">
        <title>De novo transcriptome assembly of four potential Pierce s Disease insect vectors from Arizona vineyards.</title>
        <authorList>
            <person name="Tassone E.E."/>
        </authorList>
    </citation>
    <scope>NUCLEOTIDE SEQUENCE</scope>
</reference>
<feature type="compositionally biased region" description="Low complexity" evidence="1">
    <location>
        <begin position="47"/>
        <end position="63"/>
    </location>
</feature>
<name>A0A1B6KAX7_9HEMI</name>
<gene>
    <name evidence="2" type="ORF">g.4483</name>
</gene>
<organism evidence="2">
    <name type="scientific">Graphocephala atropunctata</name>
    <dbReference type="NCBI Taxonomy" id="36148"/>
    <lineage>
        <taxon>Eukaryota</taxon>
        <taxon>Metazoa</taxon>
        <taxon>Ecdysozoa</taxon>
        <taxon>Arthropoda</taxon>
        <taxon>Hexapoda</taxon>
        <taxon>Insecta</taxon>
        <taxon>Pterygota</taxon>
        <taxon>Neoptera</taxon>
        <taxon>Paraneoptera</taxon>
        <taxon>Hemiptera</taxon>
        <taxon>Auchenorrhyncha</taxon>
        <taxon>Membracoidea</taxon>
        <taxon>Cicadellidae</taxon>
        <taxon>Cicadellinae</taxon>
        <taxon>Cicadellini</taxon>
        <taxon>Graphocephala</taxon>
    </lineage>
</organism>
<evidence type="ECO:0000313" key="2">
    <source>
        <dbReference type="EMBL" id="JAT08344.1"/>
    </source>
</evidence>
<feature type="region of interest" description="Disordered" evidence="1">
    <location>
        <begin position="45"/>
        <end position="121"/>
    </location>
</feature>